<dbReference type="STRING" id="8153.ENSHBUP00000011554"/>
<accession>A0A3Q2VK67</accession>
<reference evidence="6" key="1">
    <citation type="submission" date="2025-08" db="UniProtKB">
        <authorList>
            <consortium name="Ensembl"/>
        </authorList>
    </citation>
    <scope>IDENTIFICATION</scope>
</reference>
<comment type="similarity">
    <text evidence="1">Belongs to the TRAFAC class TrmE-Era-EngA-EngB-Septin-like GTPase superfamily. AIG1/Toc34/Toc159-like paraseptin GTPase family. IAN subfamily.</text>
</comment>
<dbReference type="GO" id="GO:0005525">
    <property type="term" value="F:GTP binding"/>
    <property type="evidence" value="ECO:0007669"/>
    <property type="project" value="UniProtKB-KW"/>
</dbReference>
<dbReference type="Proteomes" id="UP000264840">
    <property type="component" value="Unplaced"/>
</dbReference>
<dbReference type="PANTHER" id="PTHR10903">
    <property type="entry name" value="GTPASE, IMAP FAMILY MEMBER-RELATED"/>
    <property type="match status" value="1"/>
</dbReference>
<reference evidence="6" key="2">
    <citation type="submission" date="2025-09" db="UniProtKB">
        <authorList>
            <consortium name="Ensembl"/>
        </authorList>
    </citation>
    <scope>IDENTIFICATION</scope>
</reference>
<dbReference type="AlphaFoldDB" id="A0A3Q2VK67"/>
<evidence type="ECO:0000256" key="3">
    <source>
        <dbReference type="ARBA" id="ARBA00023134"/>
    </source>
</evidence>
<sequence length="282" mass="32187">MNRSRSCTVPICCEDSQTMDELRIVLFGRQDVHKEKLKEVLTNKELFTSKDSSNVVVVNTPDLFKREEELDDVLEKIKRSLKQVKPGPHVFLFVERFDEMEQEKTKALSIFVDTFGEQALDFTMMVFTTDDQEEDEAAMMGNLDQFSLRKLTRHVDDRYFIFNVADIEHQQPQVTELQKKMKQMRKNCYLFYSQGMLEQAEKALGKKEKEASTTEAEWRSFYDRCGVIGTAVGTAIGYVVGCRGELTSTTGAAIGGVAGMILFMATAFLVVLAKFKIKKKFT</sequence>
<dbReference type="Pfam" id="PF04548">
    <property type="entry name" value="AIG1"/>
    <property type="match status" value="1"/>
</dbReference>
<keyword evidence="7" id="KW-1185">Reference proteome</keyword>
<dbReference type="OMA" id="VPICCED"/>
<evidence type="ECO:0000259" key="5">
    <source>
        <dbReference type="Pfam" id="PF04548"/>
    </source>
</evidence>
<dbReference type="RefSeq" id="XP_042084181.1">
    <property type="nucleotide sequence ID" value="XM_042228247.1"/>
</dbReference>
<dbReference type="GeneID" id="102312713"/>
<evidence type="ECO:0000313" key="7">
    <source>
        <dbReference type="Proteomes" id="UP000264840"/>
    </source>
</evidence>
<evidence type="ECO:0000256" key="4">
    <source>
        <dbReference type="SAM" id="Phobius"/>
    </source>
</evidence>
<dbReference type="Gene3D" id="3.40.50.300">
    <property type="entry name" value="P-loop containing nucleotide triphosphate hydrolases"/>
    <property type="match status" value="1"/>
</dbReference>
<evidence type="ECO:0000256" key="2">
    <source>
        <dbReference type="ARBA" id="ARBA00022741"/>
    </source>
</evidence>
<keyword evidence="3" id="KW-0342">GTP-binding</keyword>
<proteinExistence type="inferred from homology"/>
<dbReference type="GeneTree" id="ENSGT00990000211968"/>
<dbReference type="InterPro" id="IPR027417">
    <property type="entry name" value="P-loop_NTPase"/>
</dbReference>
<feature type="domain" description="AIG1-type G" evidence="5">
    <location>
        <begin position="48"/>
        <end position="203"/>
    </location>
</feature>
<keyword evidence="4" id="KW-0472">Membrane</keyword>
<organism evidence="6 7">
    <name type="scientific">Haplochromis burtoni</name>
    <name type="common">Burton's mouthbrooder</name>
    <name type="synonym">Chromis burtoni</name>
    <dbReference type="NCBI Taxonomy" id="8153"/>
    <lineage>
        <taxon>Eukaryota</taxon>
        <taxon>Metazoa</taxon>
        <taxon>Chordata</taxon>
        <taxon>Craniata</taxon>
        <taxon>Vertebrata</taxon>
        <taxon>Euteleostomi</taxon>
        <taxon>Actinopterygii</taxon>
        <taxon>Neopterygii</taxon>
        <taxon>Teleostei</taxon>
        <taxon>Neoteleostei</taxon>
        <taxon>Acanthomorphata</taxon>
        <taxon>Ovalentaria</taxon>
        <taxon>Cichlomorphae</taxon>
        <taxon>Cichliformes</taxon>
        <taxon>Cichlidae</taxon>
        <taxon>African cichlids</taxon>
        <taxon>Pseudocrenilabrinae</taxon>
        <taxon>Haplochromini</taxon>
        <taxon>Haplochromis</taxon>
    </lineage>
</organism>
<feature type="transmembrane region" description="Helical" evidence="4">
    <location>
        <begin position="252"/>
        <end position="273"/>
    </location>
</feature>
<dbReference type="Ensembl" id="ENSHBUT00000032160.1">
    <property type="protein sequence ID" value="ENSHBUP00000011554.1"/>
    <property type="gene ID" value="ENSHBUG00000013195.1"/>
</dbReference>
<keyword evidence="4" id="KW-0812">Transmembrane</keyword>
<evidence type="ECO:0000256" key="1">
    <source>
        <dbReference type="ARBA" id="ARBA00008535"/>
    </source>
</evidence>
<dbReference type="PANTHER" id="PTHR10903:SF170">
    <property type="entry name" value="GTPASE IMAP FAMILY MEMBER 7"/>
    <property type="match status" value="1"/>
</dbReference>
<keyword evidence="2" id="KW-0547">Nucleotide-binding</keyword>
<protein>
    <submittedName>
        <fullName evidence="6">GTPase IMAP family member 4-like</fullName>
    </submittedName>
</protein>
<dbReference type="InterPro" id="IPR006703">
    <property type="entry name" value="G_AIG1"/>
</dbReference>
<evidence type="ECO:0000313" key="6">
    <source>
        <dbReference type="Ensembl" id="ENSHBUP00000011554.1"/>
    </source>
</evidence>
<name>A0A3Q2VK67_HAPBU</name>
<keyword evidence="4" id="KW-1133">Transmembrane helix</keyword>
<dbReference type="InterPro" id="IPR045058">
    <property type="entry name" value="GIMA/IAN/Toc"/>
</dbReference>